<evidence type="ECO:0008006" key="4">
    <source>
        <dbReference type="Google" id="ProtNLM"/>
    </source>
</evidence>
<name>A0ABS5HG08_9BACT</name>
<sequence length="168" mass="19307">MELVVLGGFGIVLAIIIALIYIKDSEVNRRFTRYERSIESIMQENFNLKKQIANLATFKDGDLSDLDQIEKDLQDKLDKDLNEKIVPIIKAIKSIERVIDEFASEQKDRMLNLEERTRDIGKITPNVQGEEEQIVRLFNSGKSIETIAKDLHIGIGRIEFVLKLHKLV</sequence>
<evidence type="ECO:0000313" key="2">
    <source>
        <dbReference type="EMBL" id="MBR8463214.1"/>
    </source>
</evidence>
<dbReference type="EMBL" id="JAGSSW010000001">
    <property type="protein sequence ID" value="MBR8463214.1"/>
    <property type="molecule type" value="Genomic_DNA"/>
</dbReference>
<keyword evidence="1" id="KW-1133">Transmembrane helix</keyword>
<comment type="caution">
    <text evidence="2">The sequence shown here is derived from an EMBL/GenBank/DDBJ whole genome shotgun (WGS) entry which is preliminary data.</text>
</comment>
<keyword evidence="1" id="KW-0472">Membrane</keyword>
<protein>
    <recommendedName>
        <fullName evidence="4">Periplasmic protein</fullName>
    </recommendedName>
</protein>
<gene>
    <name evidence="2" type="ORF">KDD93_01315</name>
</gene>
<accession>A0ABS5HG08</accession>
<reference evidence="2 3" key="1">
    <citation type="submission" date="2021-04" db="EMBL/GenBank/DDBJ databases">
        <title>Molecular and phenotypic characterization and identification of bacterial isolates recovered from the Anatolian ground squirrels (Spermophilus xanthoprymnus) and which have the potential to form a new species in the Campylobacter genus.</title>
        <authorList>
            <person name="Aydin F."/>
            <person name="Abay S."/>
            <person name="Kayman T."/>
            <person name="Karakaya E."/>
            <person name="Mustak H.K."/>
            <person name="Mustak I.B."/>
            <person name="Bilgin N."/>
            <person name="Duzler A."/>
            <person name="Sahin O."/>
            <person name="Guran O."/>
            <person name="Saticioglu I.B."/>
        </authorList>
    </citation>
    <scope>NUCLEOTIDE SEQUENCE [LARGE SCALE GENOMIC DNA]</scope>
    <source>
        <strain evidence="3">faydin-G24</strain>
    </source>
</reference>
<organism evidence="2 3">
    <name type="scientific">Campylobacter anatolicus</name>
    <dbReference type="NCBI Taxonomy" id="2829105"/>
    <lineage>
        <taxon>Bacteria</taxon>
        <taxon>Pseudomonadati</taxon>
        <taxon>Campylobacterota</taxon>
        <taxon>Epsilonproteobacteria</taxon>
        <taxon>Campylobacterales</taxon>
        <taxon>Campylobacteraceae</taxon>
        <taxon>Campylobacter</taxon>
    </lineage>
</organism>
<dbReference type="Proteomes" id="UP000682951">
    <property type="component" value="Unassembled WGS sequence"/>
</dbReference>
<evidence type="ECO:0000256" key="1">
    <source>
        <dbReference type="SAM" id="Phobius"/>
    </source>
</evidence>
<evidence type="ECO:0000313" key="3">
    <source>
        <dbReference type="Proteomes" id="UP000682951"/>
    </source>
</evidence>
<proteinExistence type="predicted"/>
<keyword evidence="1" id="KW-0812">Transmembrane</keyword>
<keyword evidence="3" id="KW-1185">Reference proteome</keyword>
<dbReference type="Pfam" id="PF19610">
    <property type="entry name" value="DUF6115"/>
    <property type="match status" value="1"/>
</dbReference>
<dbReference type="InterPro" id="IPR046118">
    <property type="entry name" value="DUF6115"/>
</dbReference>
<feature type="transmembrane region" description="Helical" evidence="1">
    <location>
        <begin position="6"/>
        <end position="22"/>
    </location>
</feature>
<dbReference type="RefSeq" id="WP_212141432.1">
    <property type="nucleotide sequence ID" value="NZ_JAGSSW010000001.1"/>
</dbReference>